<keyword evidence="4" id="KW-0720">Serine protease</keyword>
<dbReference type="GO" id="GO:0004252">
    <property type="term" value="F:serine-type endopeptidase activity"/>
    <property type="evidence" value="ECO:0007669"/>
    <property type="project" value="InterPro"/>
</dbReference>
<feature type="domain" description="Peptidase S1" evidence="7">
    <location>
        <begin position="200"/>
        <end position="459"/>
    </location>
</feature>
<reference evidence="8 9" key="1">
    <citation type="journal article" date="2016" name="Nat. Commun.">
        <title>Extremotolerant tardigrade genome and improved radiotolerance of human cultured cells by tardigrade-unique protein.</title>
        <authorList>
            <person name="Hashimoto T."/>
            <person name="Horikawa D.D."/>
            <person name="Saito Y."/>
            <person name="Kuwahara H."/>
            <person name="Kozuka-Hata H."/>
            <person name="Shin-I T."/>
            <person name="Minakuchi Y."/>
            <person name="Ohishi K."/>
            <person name="Motoyama A."/>
            <person name="Aizu T."/>
            <person name="Enomoto A."/>
            <person name="Kondo K."/>
            <person name="Tanaka S."/>
            <person name="Hara Y."/>
            <person name="Koshikawa S."/>
            <person name="Sagara H."/>
            <person name="Miura T."/>
            <person name="Yokobori S."/>
            <person name="Miyagawa K."/>
            <person name="Suzuki Y."/>
            <person name="Kubo T."/>
            <person name="Oyama M."/>
            <person name="Kohara Y."/>
            <person name="Fujiyama A."/>
            <person name="Arakawa K."/>
            <person name="Katayama T."/>
            <person name="Toyoda A."/>
            <person name="Kunieda T."/>
        </authorList>
    </citation>
    <scope>NUCLEOTIDE SEQUENCE [LARGE SCALE GENOMIC DNA]</scope>
    <source>
        <strain evidence="8 9">YOKOZUNA-1</strain>
    </source>
</reference>
<protein>
    <recommendedName>
        <fullName evidence="10">Peptidase S1 domain-containing protein</fullName>
    </recommendedName>
</protein>
<evidence type="ECO:0008006" key="10">
    <source>
        <dbReference type="Google" id="ProtNLM"/>
    </source>
</evidence>
<dbReference type="SMART" id="SM00192">
    <property type="entry name" value="LDLa"/>
    <property type="match status" value="1"/>
</dbReference>
<dbReference type="Proteomes" id="UP000186922">
    <property type="component" value="Unassembled WGS sequence"/>
</dbReference>
<dbReference type="SMART" id="SM00042">
    <property type="entry name" value="CUB"/>
    <property type="match status" value="1"/>
</dbReference>
<dbReference type="SMART" id="SM00020">
    <property type="entry name" value="Tryp_SPc"/>
    <property type="match status" value="1"/>
</dbReference>
<name>A0A1D1UIS0_RAMVA</name>
<feature type="chain" id="PRO_5008897255" description="Peptidase S1 domain-containing protein" evidence="5">
    <location>
        <begin position="21"/>
        <end position="461"/>
    </location>
</feature>
<dbReference type="InterPro" id="IPR001254">
    <property type="entry name" value="Trypsin_dom"/>
</dbReference>
<dbReference type="Gene3D" id="4.10.400.10">
    <property type="entry name" value="Low-density Lipoprotein Receptor"/>
    <property type="match status" value="1"/>
</dbReference>
<dbReference type="PROSITE" id="PS01180">
    <property type="entry name" value="CUB"/>
    <property type="match status" value="1"/>
</dbReference>
<dbReference type="FunFam" id="2.60.120.290:FF:000005">
    <property type="entry name" value="Procollagen C-endopeptidase enhancer 1"/>
    <property type="match status" value="1"/>
</dbReference>
<evidence type="ECO:0000256" key="5">
    <source>
        <dbReference type="SAM" id="SignalP"/>
    </source>
</evidence>
<evidence type="ECO:0000256" key="4">
    <source>
        <dbReference type="RuleBase" id="RU363034"/>
    </source>
</evidence>
<dbReference type="Gene3D" id="2.60.120.290">
    <property type="entry name" value="Spermadhesin, CUB domain"/>
    <property type="match status" value="1"/>
</dbReference>
<evidence type="ECO:0000259" key="6">
    <source>
        <dbReference type="PROSITE" id="PS01180"/>
    </source>
</evidence>
<keyword evidence="4" id="KW-0378">Hydrolase</keyword>
<comment type="caution">
    <text evidence="8">The sequence shown here is derived from an EMBL/GenBank/DDBJ whole genome shotgun (WGS) entry which is preliminary data.</text>
</comment>
<dbReference type="InterPro" id="IPR043504">
    <property type="entry name" value="Peptidase_S1_PA_chymotrypsin"/>
</dbReference>
<dbReference type="PROSITE" id="PS00134">
    <property type="entry name" value="TRYPSIN_HIS"/>
    <property type="match status" value="1"/>
</dbReference>
<dbReference type="PANTHER" id="PTHR24252">
    <property type="entry name" value="ACROSIN-RELATED"/>
    <property type="match status" value="1"/>
</dbReference>
<dbReference type="FunFam" id="2.40.10.10:FF:000002">
    <property type="entry name" value="Transmembrane protease serine"/>
    <property type="match status" value="1"/>
</dbReference>
<dbReference type="Gene3D" id="2.40.10.10">
    <property type="entry name" value="Trypsin-like serine proteases"/>
    <property type="match status" value="1"/>
</dbReference>
<comment type="similarity">
    <text evidence="2">Belongs to the peptidase S1 family. CLIP subfamily.</text>
</comment>
<evidence type="ECO:0000313" key="8">
    <source>
        <dbReference type="EMBL" id="GAU87512.1"/>
    </source>
</evidence>
<dbReference type="SUPFAM" id="SSF50494">
    <property type="entry name" value="Trypsin-like serine proteases"/>
    <property type="match status" value="1"/>
</dbReference>
<dbReference type="InterPro" id="IPR002172">
    <property type="entry name" value="LDrepeatLR_classA_rpt"/>
</dbReference>
<dbReference type="AlphaFoldDB" id="A0A1D1UIS0"/>
<proteinExistence type="inferred from homology"/>
<dbReference type="InterPro" id="IPR035914">
    <property type="entry name" value="Sperma_CUB_dom_sf"/>
</dbReference>
<dbReference type="InterPro" id="IPR009003">
    <property type="entry name" value="Peptidase_S1_PA"/>
</dbReference>
<dbReference type="InterPro" id="IPR000859">
    <property type="entry name" value="CUB_dom"/>
</dbReference>
<dbReference type="CDD" id="cd00190">
    <property type="entry name" value="Tryp_SPc"/>
    <property type="match status" value="1"/>
</dbReference>
<dbReference type="PANTHER" id="PTHR24252:SF7">
    <property type="entry name" value="HYALIN"/>
    <property type="match status" value="1"/>
</dbReference>
<evidence type="ECO:0000313" key="9">
    <source>
        <dbReference type="Proteomes" id="UP000186922"/>
    </source>
</evidence>
<evidence type="ECO:0000259" key="7">
    <source>
        <dbReference type="PROSITE" id="PS50240"/>
    </source>
</evidence>
<dbReference type="Pfam" id="PF00089">
    <property type="entry name" value="Trypsin"/>
    <property type="match status" value="2"/>
</dbReference>
<organism evidence="8 9">
    <name type="scientific">Ramazzottius varieornatus</name>
    <name type="common">Water bear</name>
    <name type="synonym">Tardigrade</name>
    <dbReference type="NCBI Taxonomy" id="947166"/>
    <lineage>
        <taxon>Eukaryota</taxon>
        <taxon>Metazoa</taxon>
        <taxon>Ecdysozoa</taxon>
        <taxon>Tardigrada</taxon>
        <taxon>Eutardigrada</taxon>
        <taxon>Parachela</taxon>
        <taxon>Hypsibioidea</taxon>
        <taxon>Ramazzottiidae</taxon>
        <taxon>Ramazzottius</taxon>
    </lineage>
</organism>
<evidence type="ECO:0000256" key="1">
    <source>
        <dbReference type="ARBA" id="ARBA00023157"/>
    </source>
</evidence>
<dbReference type="GO" id="GO:0006508">
    <property type="term" value="P:proteolysis"/>
    <property type="evidence" value="ECO:0007669"/>
    <property type="project" value="UniProtKB-KW"/>
</dbReference>
<dbReference type="PROSITE" id="PS00135">
    <property type="entry name" value="TRYPSIN_SER"/>
    <property type="match status" value="1"/>
</dbReference>
<dbReference type="PROSITE" id="PS50240">
    <property type="entry name" value="TRYPSIN_DOM"/>
    <property type="match status" value="1"/>
</dbReference>
<feature type="domain" description="CUB" evidence="6">
    <location>
        <begin position="20"/>
        <end position="141"/>
    </location>
</feature>
<evidence type="ECO:0000256" key="3">
    <source>
        <dbReference type="PROSITE-ProRule" id="PRU00124"/>
    </source>
</evidence>
<keyword evidence="9" id="KW-1185">Reference proteome</keyword>
<dbReference type="InterPro" id="IPR018114">
    <property type="entry name" value="TRYPSIN_HIS"/>
</dbReference>
<dbReference type="CDD" id="cd00112">
    <property type="entry name" value="LDLa"/>
    <property type="match status" value="1"/>
</dbReference>
<dbReference type="InterPro" id="IPR023415">
    <property type="entry name" value="LDLR_class-A_CS"/>
</dbReference>
<accession>A0A1D1UIS0</accession>
<keyword evidence="1" id="KW-1015">Disulfide bond</keyword>
<dbReference type="PRINTS" id="PR00722">
    <property type="entry name" value="CHYMOTRYPSIN"/>
</dbReference>
<dbReference type="SUPFAM" id="SSF49854">
    <property type="entry name" value="Spermadhesin, CUB domain"/>
    <property type="match status" value="1"/>
</dbReference>
<dbReference type="PROSITE" id="PS01209">
    <property type="entry name" value="LDLRA_1"/>
    <property type="match status" value="1"/>
</dbReference>
<dbReference type="SUPFAM" id="SSF57424">
    <property type="entry name" value="LDL receptor-like module"/>
    <property type="match status" value="1"/>
</dbReference>
<dbReference type="EMBL" id="BDGG01000001">
    <property type="protein sequence ID" value="GAU87512.1"/>
    <property type="molecule type" value="Genomic_DNA"/>
</dbReference>
<dbReference type="InterPro" id="IPR001314">
    <property type="entry name" value="Peptidase_S1A"/>
</dbReference>
<comment type="caution">
    <text evidence="3">Lacks conserved residue(s) required for the propagation of feature annotation.</text>
</comment>
<dbReference type="PROSITE" id="PS50068">
    <property type="entry name" value="LDLRA_2"/>
    <property type="match status" value="1"/>
</dbReference>
<feature type="signal peptide" evidence="5">
    <location>
        <begin position="1"/>
        <end position="20"/>
    </location>
</feature>
<dbReference type="OrthoDB" id="5918597at2759"/>
<sequence length="461" mass="49854">MLFICTFLVGWLVVAAGAQCYPDRVLNIAVPRDGNSSIQSPYYPSDYPKNARCEWLITGSNIGNPGLEFNAIDFDLEHSNCKNDYLLVIQVNTDGSEIQLGRFCGEIGPRKLISFTNKVRILFISDKFLSKRGFKLSIKEPVCATGSKYCPGSETACVDPSQFCNGVADCPDASDESSACSVPCGSTVIPPKEDLRWSRIVGGEEATPHSLPWQVALLSSTGTFACGGSIVNRQWILTAAHCCQIYLSSPRNYKVRVGAHIVNATNEPYARTYDASHLAIHPGWQRPSTMSNDLCLMKISGVFDFGPHVSALCLAAEKAGSCSAGSAALVSGWGKTSPARSLENNSDNDKDDLLAAREASKADPRVLPPLQQVYVDVTTNETCKKAYGSNLSPDMICASRTGKDGCQGDSGGPLAQKNQDGVWTLCGVMSWGRGCAQARYPGVYARVDNALRWIWETILFT</sequence>
<keyword evidence="5" id="KW-0732">Signal</keyword>
<dbReference type="Pfam" id="PF00431">
    <property type="entry name" value="CUB"/>
    <property type="match status" value="1"/>
</dbReference>
<dbReference type="FunFam" id="2.40.10.10:FF:000068">
    <property type="entry name" value="transmembrane protease serine 2"/>
    <property type="match status" value="1"/>
</dbReference>
<dbReference type="STRING" id="947166.A0A1D1UIS0"/>
<evidence type="ECO:0000256" key="2">
    <source>
        <dbReference type="ARBA" id="ARBA00024195"/>
    </source>
</evidence>
<dbReference type="CDD" id="cd00041">
    <property type="entry name" value="CUB"/>
    <property type="match status" value="1"/>
</dbReference>
<dbReference type="InterPro" id="IPR033116">
    <property type="entry name" value="TRYPSIN_SER"/>
</dbReference>
<dbReference type="InterPro" id="IPR036055">
    <property type="entry name" value="LDL_receptor-like_sf"/>
</dbReference>
<gene>
    <name evidence="8" type="primary">RvY_00344-1</name>
    <name evidence="8" type="synonym">RvY_00344.1</name>
    <name evidence="8" type="ORF">RvY_00344</name>
</gene>
<keyword evidence="4" id="KW-0645">Protease</keyword>